<protein>
    <submittedName>
        <fullName evidence="4">Porin family protein</fullName>
    </submittedName>
</protein>
<evidence type="ECO:0000256" key="2">
    <source>
        <dbReference type="SAM" id="SignalP"/>
    </source>
</evidence>
<feature type="domain" description="Outer membrane protein beta-barrel" evidence="3">
    <location>
        <begin position="6"/>
        <end position="175"/>
    </location>
</feature>
<evidence type="ECO:0000256" key="1">
    <source>
        <dbReference type="ARBA" id="ARBA00022729"/>
    </source>
</evidence>
<gene>
    <name evidence="4" type="ORF">HHL27_15740</name>
</gene>
<feature type="chain" id="PRO_5031384015" evidence="2">
    <location>
        <begin position="21"/>
        <end position="175"/>
    </location>
</feature>
<organism evidence="4 5">
    <name type="scientific">Novosphingobium olei</name>
    <dbReference type="NCBI Taxonomy" id="2728851"/>
    <lineage>
        <taxon>Bacteria</taxon>
        <taxon>Pseudomonadati</taxon>
        <taxon>Pseudomonadota</taxon>
        <taxon>Alphaproteobacteria</taxon>
        <taxon>Sphingomonadales</taxon>
        <taxon>Sphingomonadaceae</taxon>
        <taxon>Novosphingobium</taxon>
    </lineage>
</organism>
<sequence>MKSIFLAASAALVVASPVAAREFNGPYVGAGATLDNVQGSGPAEGLGANGVGGTVFAGYDIAMGKTFAGLEANADIYSADVDLGGATAKADWGWGIGGRVGYKLNEGTALYGRLGYARARASAGGFHEWADGVRYGAGIETSLSSKVSLRAELSQFNYEQDVINNQVSLSLAYGF</sequence>
<dbReference type="AlphaFoldDB" id="A0A7Y0BR83"/>
<dbReference type="InterPro" id="IPR027385">
    <property type="entry name" value="Beta-barrel_OMP"/>
</dbReference>
<feature type="signal peptide" evidence="2">
    <location>
        <begin position="1"/>
        <end position="20"/>
    </location>
</feature>
<dbReference type="Gene3D" id="2.40.160.20">
    <property type="match status" value="1"/>
</dbReference>
<dbReference type="SUPFAM" id="SSF56925">
    <property type="entry name" value="OMPA-like"/>
    <property type="match status" value="1"/>
</dbReference>
<evidence type="ECO:0000259" key="3">
    <source>
        <dbReference type="Pfam" id="PF13505"/>
    </source>
</evidence>
<keyword evidence="5" id="KW-1185">Reference proteome</keyword>
<dbReference type="RefSeq" id="WP_169494337.1">
    <property type="nucleotide sequence ID" value="NZ_JABBGM010000007.1"/>
</dbReference>
<dbReference type="Pfam" id="PF13505">
    <property type="entry name" value="OMP_b-brl"/>
    <property type="match status" value="1"/>
</dbReference>
<reference evidence="4 5" key="1">
    <citation type="submission" date="2020-04" db="EMBL/GenBank/DDBJ databases">
        <title>Novosphingobium sp. TW-4 isolated from soil.</title>
        <authorList>
            <person name="Dahal R.H."/>
            <person name="Chaudhary D.K."/>
        </authorList>
    </citation>
    <scope>NUCLEOTIDE SEQUENCE [LARGE SCALE GENOMIC DNA]</scope>
    <source>
        <strain evidence="4 5">TW-4</strain>
    </source>
</reference>
<proteinExistence type="predicted"/>
<evidence type="ECO:0000313" key="4">
    <source>
        <dbReference type="EMBL" id="NML95126.1"/>
    </source>
</evidence>
<name>A0A7Y0BR83_9SPHN</name>
<evidence type="ECO:0000313" key="5">
    <source>
        <dbReference type="Proteomes" id="UP000583556"/>
    </source>
</evidence>
<comment type="caution">
    <text evidence="4">The sequence shown here is derived from an EMBL/GenBank/DDBJ whole genome shotgun (WGS) entry which is preliminary data.</text>
</comment>
<keyword evidence="1 2" id="KW-0732">Signal</keyword>
<dbReference type="Proteomes" id="UP000583556">
    <property type="component" value="Unassembled WGS sequence"/>
</dbReference>
<accession>A0A7Y0BR83</accession>
<dbReference type="InterPro" id="IPR011250">
    <property type="entry name" value="OMP/PagP_B-barrel"/>
</dbReference>
<dbReference type="EMBL" id="JABBGM010000007">
    <property type="protein sequence ID" value="NML95126.1"/>
    <property type="molecule type" value="Genomic_DNA"/>
</dbReference>